<evidence type="ECO:0000259" key="2">
    <source>
        <dbReference type="Pfam" id="PF01569"/>
    </source>
</evidence>
<dbReference type="Gene3D" id="1.20.144.10">
    <property type="entry name" value="Phosphatidic acid phosphatase type 2/haloperoxidase"/>
    <property type="match status" value="1"/>
</dbReference>
<organism evidence="3 4">
    <name type="scientific">Streptoalloteichus hindustanus</name>
    <dbReference type="NCBI Taxonomy" id="2017"/>
    <lineage>
        <taxon>Bacteria</taxon>
        <taxon>Bacillati</taxon>
        <taxon>Actinomycetota</taxon>
        <taxon>Actinomycetes</taxon>
        <taxon>Pseudonocardiales</taxon>
        <taxon>Pseudonocardiaceae</taxon>
        <taxon>Streptoalloteichus</taxon>
    </lineage>
</organism>
<feature type="transmembrane region" description="Helical" evidence="1">
    <location>
        <begin position="275"/>
        <end position="295"/>
    </location>
</feature>
<feature type="transmembrane region" description="Helical" evidence="1">
    <location>
        <begin position="232"/>
        <end position="255"/>
    </location>
</feature>
<feature type="transmembrane region" description="Helical" evidence="1">
    <location>
        <begin position="74"/>
        <end position="92"/>
    </location>
</feature>
<keyword evidence="1" id="KW-1133">Transmembrane helix</keyword>
<feature type="domain" description="Phosphatidic acid phosphatase type 2/haloperoxidase" evidence="2">
    <location>
        <begin position="118"/>
        <end position="207"/>
    </location>
</feature>
<dbReference type="InterPro" id="IPR000326">
    <property type="entry name" value="PAP2/HPO"/>
</dbReference>
<feature type="transmembrane region" description="Helical" evidence="1">
    <location>
        <begin position="22"/>
        <end position="45"/>
    </location>
</feature>
<dbReference type="Proteomes" id="UP000184501">
    <property type="component" value="Unassembled WGS sequence"/>
</dbReference>
<name>A0A1M5AA48_STRHI</name>
<evidence type="ECO:0000256" key="1">
    <source>
        <dbReference type="SAM" id="Phobius"/>
    </source>
</evidence>
<dbReference type="AlphaFoldDB" id="A0A1M5AA48"/>
<reference evidence="3 4" key="1">
    <citation type="submission" date="2016-11" db="EMBL/GenBank/DDBJ databases">
        <authorList>
            <person name="Jaros S."/>
            <person name="Januszkiewicz K."/>
            <person name="Wedrychowicz H."/>
        </authorList>
    </citation>
    <scope>NUCLEOTIDE SEQUENCE [LARGE SCALE GENOMIC DNA]</scope>
    <source>
        <strain evidence="3 4">DSM 44523</strain>
    </source>
</reference>
<feature type="transmembrane region" description="Helical" evidence="1">
    <location>
        <begin position="140"/>
        <end position="158"/>
    </location>
</feature>
<dbReference type="Pfam" id="PF01569">
    <property type="entry name" value="PAP2"/>
    <property type="match status" value="1"/>
</dbReference>
<feature type="transmembrane region" description="Helical" evidence="1">
    <location>
        <begin position="99"/>
        <end position="120"/>
    </location>
</feature>
<dbReference type="EMBL" id="FQVN01000003">
    <property type="protein sequence ID" value="SHF26957.1"/>
    <property type="molecule type" value="Genomic_DNA"/>
</dbReference>
<gene>
    <name evidence="3" type="ORF">SAMN05444320_10327</name>
</gene>
<protein>
    <submittedName>
        <fullName evidence="3">PAP2 superfamily protein</fullName>
    </submittedName>
</protein>
<dbReference type="SUPFAM" id="SSF48317">
    <property type="entry name" value="Acid phosphatase/Vanadium-dependent haloperoxidase"/>
    <property type="match status" value="1"/>
</dbReference>
<feature type="transmembrane region" description="Helical" evidence="1">
    <location>
        <begin position="165"/>
        <end position="185"/>
    </location>
</feature>
<dbReference type="InterPro" id="IPR036938">
    <property type="entry name" value="PAP2/HPO_sf"/>
</dbReference>
<dbReference type="STRING" id="2017.SAMN05444320_10327"/>
<proteinExistence type="predicted"/>
<accession>A0A1M5AA48</accession>
<evidence type="ECO:0000313" key="4">
    <source>
        <dbReference type="Proteomes" id="UP000184501"/>
    </source>
</evidence>
<evidence type="ECO:0000313" key="3">
    <source>
        <dbReference type="EMBL" id="SHF26957.1"/>
    </source>
</evidence>
<feature type="transmembrane region" description="Helical" evidence="1">
    <location>
        <begin position="191"/>
        <end position="211"/>
    </location>
</feature>
<keyword evidence="1" id="KW-0812">Transmembrane</keyword>
<keyword evidence="1" id="KW-0472">Membrane</keyword>
<keyword evidence="4" id="KW-1185">Reference proteome</keyword>
<sequence length="330" mass="33237">MTVLVETTPDRGLGGHPLTVRAVWGVVAGVAAAVSVYLVAVWTSAGQRLENVPLVGRTSGAGERAAASHAMESVTVLTLGLAVGLALTIGLLRGRMALGVGSATVVVGSAGLAEGLRFLLDRPHLDSAAGRDLDPNSLPSGQAAVATAICCALTMVVPQRHRITTALLSACWAAGMGASTVTTRWHRASDALAADLLALTVACGVVVALLVRRPSARVALSRRERIMWNSVALAPLGIVALGALVLGAGLGVAALEVLGDTGTPPSSAVTLALGAGHSLAISGAALVAFAFLLVVEGLELDVPAPAASHPSPAFPPPPLPFPPLHPENYL</sequence>